<dbReference type="AlphaFoldDB" id="Q9P5V2"/>
<dbReference type="InterPro" id="IPR018946">
    <property type="entry name" value="PhoD-like_MPP"/>
</dbReference>
<reference evidence="2" key="2">
    <citation type="submission" date="2001-11" db="EMBL/GenBank/DDBJ databases">
        <authorList>
            <person name="German Neurospora genome project"/>
        </authorList>
    </citation>
    <scope>NUCLEOTIDE SEQUENCE</scope>
</reference>
<dbReference type="PANTHER" id="PTHR43606">
    <property type="entry name" value="PHOSPHATASE, PUTATIVE (AFU_ORTHOLOGUE AFUA_6G08710)-RELATED"/>
    <property type="match status" value="1"/>
</dbReference>
<dbReference type="Pfam" id="PF09423">
    <property type="entry name" value="PhoD"/>
    <property type="match status" value="1"/>
</dbReference>
<evidence type="ECO:0000313" key="2">
    <source>
        <dbReference type="EMBL" id="CAB91418.2"/>
    </source>
</evidence>
<dbReference type="PANTHER" id="PTHR43606:SF8">
    <property type="entry name" value="ALKALINE PHOSPHATASE"/>
    <property type="match status" value="1"/>
</dbReference>
<name>Q9P5V2_NEUCS</name>
<evidence type="ECO:0000259" key="1">
    <source>
        <dbReference type="Pfam" id="PF09423"/>
    </source>
</evidence>
<accession>Q9P5V2</accession>
<organism evidence="2">
    <name type="scientific">Neurospora crassa</name>
    <dbReference type="NCBI Taxonomy" id="5141"/>
    <lineage>
        <taxon>Eukaryota</taxon>
        <taxon>Fungi</taxon>
        <taxon>Dikarya</taxon>
        <taxon>Ascomycota</taxon>
        <taxon>Pezizomycotina</taxon>
        <taxon>Sordariomycetes</taxon>
        <taxon>Sordariomycetidae</taxon>
        <taxon>Sordariales</taxon>
        <taxon>Sordariaceae</taxon>
        <taxon>Neurospora</taxon>
    </lineage>
</organism>
<dbReference type="EMBL" id="AL355931">
    <property type="protein sequence ID" value="CAB91418.2"/>
    <property type="molecule type" value="Genomic_DNA"/>
</dbReference>
<reference evidence="2" key="1">
    <citation type="submission" date="2000-05" db="EMBL/GenBank/DDBJ databases">
        <authorList>
            <person name="Schulte U."/>
            <person name="Aign V."/>
            <person name="Hoheisel J."/>
            <person name="Brandt P."/>
            <person name="Fartmann B."/>
            <person name="Holland R."/>
            <person name="Nyakatura G."/>
            <person name="Mewes H.W."/>
            <person name="Mannhaupt G."/>
        </authorList>
    </citation>
    <scope>NUCLEOTIDE SEQUENCE</scope>
</reference>
<sequence length="337" mass="36155">MTKGYVASRNRTLQHLYDNNISDNIFLSGDSHQNWVSDLAWLGTKPYDAATGSGAIGVEFAGTAVTSSGSSGTIAAVQKATKTKVDNNPELQWQEGYYRGYFHLSIKKSKIDAQFFGSPSVATRNGWDLPLANFTVLAGDDHLQRPVGGGRVEAGSLKGEPPPQCVFGDHVDQGCSMTRQGKRRKSAHGEAVVSSTAYGEKDVGSLAKSADSGSSRAQLAQLFDESGAVPSRWGLARQRQDGVPSIEEAVEEAVKGCTSGLAHCLSGLRRMAEVFVGVARMVGHDLSSQFLSIHEHATGLISKVEEKVAIPTYGKELRVNRPNTRLSDECRGTETEP</sequence>
<dbReference type="InterPro" id="IPR052900">
    <property type="entry name" value="Phospholipid_Metab_Enz"/>
</dbReference>
<dbReference type="InterPro" id="IPR038607">
    <property type="entry name" value="PhoD-like_sf"/>
</dbReference>
<proteinExistence type="predicted"/>
<dbReference type="VEuPathDB" id="FungiDB:NCU09632"/>
<protein>
    <submittedName>
        <fullName evidence="2">Uncharacterized protein B3E4.300</fullName>
    </submittedName>
</protein>
<dbReference type="Gene3D" id="3.60.21.70">
    <property type="entry name" value="PhoD-like phosphatase"/>
    <property type="match status" value="1"/>
</dbReference>
<gene>
    <name evidence="2" type="primary">B3E4.300</name>
</gene>
<feature type="domain" description="PhoD-like phosphatase metallophosphatase" evidence="1">
    <location>
        <begin position="3"/>
        <end position="115"/>
    </location>
</feature>